<dbReference type="PANTHER" id="PTHR40447:SF1">
    <property type="entry name" value="ANAEROBIC SULFITE REDUCTASE SUBUNIT A"/>
    <property type="match status" value="1"/>
</dbReference>
<organism evidence="1">
    <name type="scientific">marine sediment metagenome</name>
    <dbReference type="NCBI Taxonomy" id="412755"/>
    <lineage>
        <taxon>unclassified sequences</taxon>
        <taxon>metagenomes</taxon>
        <taxon>ecological metagenomes</taxon>
    </lineage>
</organism>
<dbReference type="AlphaFoldDB" id="A0A0F8Z692"/>
<sequence length="158" mass="18158">MKSLKLSKEEADSSFRRLAGKYAIHAPKRCRGRGQHSDTDLVTYEQVQSLSEIEFSSKTHFSAKSVVFPTREALFSFDKDGFEEVQLNRPPTIVFLRACDIHALAVLDAMFLEHGSGEDPYYRRRRRKMTCFLMECSEAFDECFCVSMGTNRSEDYSV</sequence>
<accession>A0A0F8Z692</accession>
<reference evidence="1" key="1">
    <citation type="journal article" date="2015" name="Nature">
        <title>Complex archaea that bridge the gap between prokaryotes and eukaryotes.</title>
        <authorList>
            <person name="Spang A."/>
            <person name="Saw J.H."/>
            <person name="Jorgensen S.L."/>
            <person name="Zaremba-Niedzwiedzka K."/>
            <person name="Martijn J."/>
            <person name="Lind A.E."/>
            <person name="van Eijk R."/>
            <person name="Schleper C."/>
            <person name="Guy L."/>
            <person name="Ettema T.J."/>
        </authorList>
    </citation>
    <scope>NUCLEOTIDE SEQUENCE</scope>
</reference>
<protein>
    <submittedName>
        <fullName evidence="1">Uncharacterized protein</fullName>
    </submittedName>
</protein>
<name>A0A0F8Z692_9ZZZZ</name>
<dbReference type="EMBL" id="LAZR01049603">
    <property type="protein sequence ID" value="KKK89273.1"/>
    <property type="molecule type" value="Genomic_DNA"/>
</dbReference>
<proteinExistence type="predicted"/>
<gene>
    <name evidence="1" type="ORF">LCGC14_2734760</name>
</gene>
<dbReference type="PANTHER" id="PTHR40447">
    <property type="entry name" value="ANAEROBIC SULFITE REDUCTASE SUBUNIT A"/>
    <property type="match status" value="1"/>
</dbReference>
<feature type="non-terminal residue" evidence="1">
    <location>
        <position position="158"/>
    </location>
</feature>
<evidence type="ECO:0000313" key="1">
    <source>
        <dbReference type="EMBL" id="KKK89273.1"/>
    </source>
</evidence>
<comment type="caution">
    <text evidence="1">The sequence shown here is derived from an EMBL/GenBank/DDBJ whole genome shotgun (WGS) entry which is preliminary data.</text>
</comment>